<keyword evidence="1" id="KW-0677">Repeat</keyword>
<evidence type="ECO:0000256" key="3">
    <source>
        <dbReference type="ARBA" id="ARBA00022840"/>
    </source>
</evidence>
<dbReference type="Pfam" id="PF00005">
    <property type="entry name" value="ABC_tran"/>
    <property type="match status" value="2"/>
</dbReference>
<evidence type="ECO:0000256" key="2">
    <source>
        <dbReference type="ARBA" id="ARBA00022741"/>
    </source>
</evidence>
<sequence length="558" mass="60649">MTGARRKTMTHNHPARSRAQLTCSAVRVQRGETVVLDGVDLTVSPGSRWAIVGENGRGKSTLLQVLAGLLTSDEGRVQRIGSLALATQEMPDQDERTVGDVIDGHLAAARAALRELDDATAELADGVPGSDEKYSAALDLVQILDAWDADRRVDVALEGLGAQTDRTRPLATLSVGQRYRVRLAVLLSAGDDFLLLDEPTNHLDLSALEFLTSRLRAYPGAVVIVSHDRALLSDVADTLLDLDPTRDGLPRVYGGGYAGYREGRAAERDRWEHEYAQQQSEQTRLAQDLSEAQNRLVSGWRPEKGTGKHARATRAGSLARAVHRRQDELDRHRITAPTPPQRFTMPELPAAPGVTLVRTDQVQVDGRLTDPVDLSLDSGDRLVITGDNGTGKSTLLAVLAGTLEPTAGQLHRARKARIHLLQQESRHPLHRRARDVYAAHTARLVTAGLLRADEVLGLSALGLLSSREQNKPVGDLSMGQQRRLDLACALAARPHALLLDEPTNHLSITLVDELTEALGATRAAVVIATHDRQLRRDVRTWPTLTLAAAVTTRSVPRS</sequence>
<dbReference type="EMBL" id="JAERRJ010000002">
    <property type="protein sequence ID" value="MBL1073923.1"/>
    <property type="molecule type" value="Genomic_DNA"/>
</dbReference>
<comment type="caution">
    <text evidence="6">The sequence shown here is derived from an EMBL/GenBank/DDBJ whole genome shotgun (WGS) entry which is preliminary data.</text>
</comment>
<dbReference type="InterPro" id="IPR050611">
    <property type="entry name" value="ABCF"/>
</dbReference>
<reference evidence="6 7" key="1">
    <citation type="submission" date="2021-01" db="EMBL/GenBank/DDBJ databases">
        <title>WGS of actinomycetes isolated from Thailand.</title>
        <authorList>
            <person name="Thawai C."/>
        </authorList>
    </citation>
    <scope>NUCLEOTIDE SEQUENCE [LARGE SCALE GENOMIC DNA]</scope>
    <source>
        <strain evidence="6 7">LPG 2</strain>
    </source>
</reference>
<dbReference type="Gene3D" id="3.40.50.300">
    <property type="entry name" value="P-loop containing nucleotide triphosphate hydrolases"/>
    <property type="match status" value="2"/>
</dbReference>
<evidence type="ECO:0000256" key="1">
    <source>
        <dbReference type="ARBA" id="ARBA00022737"/>
    </source>
</evidence>
<dbReference type="CDD" id="cd03221">
    <property type="entry name" value="ABCF_EF-3"/>
    <property type="match status" value="1"/>
</dbReference>
<feature type="compositionally biased region" description="Basic and acidic residues" evidence="4">
    <location>
        <begin position="324"/>
        <end position="333"/>
    </location>
</feature>
<dbReference type="InterPro" id="IPR003593">
    <property type="entry name" value="AAA+_ATPase"/>
</dbReference>
<evidence type="ECO:0000313" key="7">
    <source>
        <dbReference type="Proteomes" id="UP000602198"/>
    </source>
</evidence>
<dbReference type="GO" id="GO:0005524">
    <property type="term" value="F:ATP binding"/>
    <property type="evidence" value="ECO:0007669"/>
    <property type="project" value="UniProtKB-KW"/>
</dbReference>
<evidence type="ECO:0000313" key="6">
    <source>
        <dbReference type="EMBL" id="MBL1073923.1"/>
    </source>
</evidence>
<dbReference type="PROSITE" id="PS50893">
    <property type="entry name" value="ABC_TRANSPORTER_2"/>
    <property type="match status" value="2"/>
</dbReference>
<evidence type="ECO:0000256" key="4">
    <source>
        <dbReference type="SAM" id="MobiDB-lite"/>
    </source>
</evidence>
<organism evidence="6 7">
    <name type="scientific">Nocardia acididurans</name>
    <dbReference type="NCBI Taxonomy" id="2802282"/>
    <lineage>
        <taxon>Bacteria</taxon>
        <taxon>Bacillati</taxon>
        <taxon>Actinomycetota</taxon>
        <taxon>Actinomycetes</taxon>
        <taxon>Mycobacteriales</taxon>
        <taxon>Nocardiaceae</taxon>
        <taxon>Nocardia</taxon>
    </lineage>
</organism>
<dbReference type="SUPFAM" id="SSF52540">
    <property type="entry name" value="P-loop containing nucleoside triphosphate hydrolases"/>
    <property type="match status" value="2"/>
</dbReference>
<keyword evidence="7" id="KW-1185">Reference proteome</keyword>
<feature type="domain" description="ABC transporter" evidence="5">
    <location>
        <begin position="354"/>
        <end position="556"/>
    </location>
</feature>
<keyword evidence="3 6" id="KW-0067">ATP-binding</keyword>
<dbReference type="InterPro" id="IPR003439">
    <property type="entry name" value="ABC_transporter-like_ATP-bd"/>
</dbReference>
<evidence type="ECO:0000259" key="5">
    <source>
        <dbReference type="PROSITE" id="PS50893"/>
    </source>
</evidence>
<protein>
    <submittedName>
        <fullName evidence="6">ABC-F family ATP-binding cassette domain-containing protein</fullName>
    </submittedName>
</protein>
<proteinExistence type="predicted"/>
<name>A0ABS1LZS2_9NOCA</name>
<dbReference type="PANTHER" id="PTHR19211:SF14">
    <property type="entry name" value="ATP-BINDING CASSETTE SUB-FAMILY F MEMBER 1"/>
    <property type="match status" value="1"/>
</dbReference>
<dbReference type="Proteomes" id="UP000602198">
    <property type="component" value="Unassembled WGS sequence"/>
</dbReference>
<dbReference type="InterPro" id="IPR027417">
    <property type="entry name" value="P-loop_NTPase"/>
</dbReference>
<feature type="region of interest" description="Disordered" evidence="4">
    <location>
        <begin position="300"/>
        <end position="348"/>
    </location>
</feature>
<dbReference type="SMART" id="SM00382">
    <property type="entry name" value="AAA"/>
    <property type="match status" value="2"/>
</dbReference>
<feature type="domain" description="ABC transporter" evidence="5">
    <location>
        <begin position="21"/>
        <end position="269"/>
    </location>
</feature>
<accession>A0ABS1LZS2</accession>
<keyword evidence="2" id="KW-0547">Nucleotide-binding</keyword>
<dbReference type="PANTHER" id="PTHR19211">
    <property type="entry name" value="ATP-BINDING TRANSPORT PROTEIN-RELATED"/>
    <property type="match status" value="1"/>
</dbReference>
<gene>
    <name evidence="6" type="ORF">JK358_05905</name>
</gene>